<dbReference type="GO" id="GO:0006357">
    <property type="term" value="P:regulation of transcription by RNA polymerase II"/>
    <property type="evidence" value="ECO:0007669"/>
    <property type="project" value="InterPro"/>
</dbReference>
<feature type="region of interest" description="Disordered" evidence="7">
    <location>
        <begin position="110"/>
        <end position="158"/>
    </location>
</feature>
<comment type="subcellular location">
    <subcellularLocation>
        <location evidence="1 6">Nucleus</location>
    </subcellularLocation>
</comment>
<reference evidence="8" key="1">
    <citation type="journal article" date="2023" name="Mol. Biol. Evol.">
        <title>Third-Generation Sequencing Reveals the Adaptive Role of the Epigenome in Three Deep-Sea Polychaetes.</title>
        <authorList>
            <person name="Perez M."/>
            <person name="Aroh O."/>
            <person name="Sun Y."/>
            <person name="Lan Y."/>
            <person name="Juniper S.K."/>
            <person name="Young C.R."/>
            <person name="Angers B."/>
            <person name="Qian P.Y."/>
        </authorList>
    </citation>
    <scope>NUCLEOTIDE SEQUENCE</scope>
    <source>
        <strain evidence="8">R07B-5</strain>
    </source>
</reference>
<evidence type="ECO:0000256" key="6">
    <source>
        <dbReference type="RuleBase" id="RU364147"/>
    </source>
</evidence>
<keyword evidence="6" id="KW-0804">Transcription</keyword>
<comment type="function">
    <text evidence="6">Component of the Mediator complex, a coactivator involved in the regulated transcription of nearly all RNA polymerase II-dependent genes. Mediator functions as a bridge to convey information from gene-specific regulatory proteins to the basal RNA polymerase II transcription machinery. Mediator is recruited to promoters by direct interactions with regulatory proteins and serves as a scaffold for the assembly of a functional pre-initiation complex with RNA polymerase II and the general transcription factors.</text>
</comment>
<dbReference type="Pfam" id="PF10280">
    <property type="entry name" value="Med11"/>
    <property type="match status" value="1"/>
</dbReference>
<comment type="subunit">
    <text evidence="6">Component of the Mediator complex.</text>
</comment>
<dbReference type="InterPro" id="IPR019404">
    <property type="entry name" value="Mediator_Med11"/>
</dbReference>
<evidence type="ECO:0000256" key="5">
    <source>
        <dbReference type="ARBA" id="ARBA00032011"/>
    </source>
</evidence>
<feature type="compositionally biased region" description="Polar residues" evidence="7">
    <location>
        <begin position="125"/>
        <end position="135"/>
    </location>
</feature>
<protein>
    <recommendedName>
        <fullName evidence="3 6">Mediator of RNA polymerase II transcription subunit 11</fullName>
    </recommendedName>
    <alternativeName>
        <fullName evidence="5 6">Mediator complex subunit 11</fullName>
    </alternativeName>
</protein>
<dbReference type="Proteomes" id="UP001209878">
    <property type="component" value="Unassembled WGS sequence"/>
</dbReference>
<accession>A0AAD9L3C2</accession>
<keyword evidence="4 6" id="KW-0539">Nucleus</keyword>
<dbReference type="GO" id="GO:0003712">
    <property type="term" value="F:transcription coregulator activity"/>
    <property type="evidence" value="ECO:0007669"/>
    <property type="project" value="InterPro"/>
</dbReference>
<dbReference type="GO" id="GO:0016592">
    <property type="term" value="C:mediator complex"/>
    <property type="evidence" value="ECO:0007669"/>
    <property type="project" value="InterPro"/>
</dbReference>
<keyword evidence="6" id="KW-0805">Transcription regulation</keyword>
<evidence type="ECO:0000313" key="8">
    <source>
        <dbReference type="EMBL" id="KAK2182296.1"/>
    </source>
</evidence>
<gene>
    <name evidence="6" type="primary">MED11</name>
    <name evidence="8" type="ORF">NP493_360g00031</name>
</gene>
<dbReference type="EMBL" id="JAODUO010000359">
    <property type="protein sequence ID" value="KAK2182296.1"/>
    <property type="molecule type" value="Genomic_DNA"/>
</dbReference>
<comment type="similarity">
    <text evidence="2 6">Belongs to the Mediator complex subunit 11 family.</text>
</comment>
<evidence type="ECO:0000256" key="7">
    <source>
        <dbReference type="SAM" id="MobiDB-lite"/>
    </source>
</evidence>
<keyword evidence="9" id="KW-1185">Reference proteome</keyword>
<evidence type="ECO:0000256" key="2">
    <source>
        <dbReference type="ARBA" id="ARBA00008186"/>
    </source>
</evidence>
<name>A0AAD9L3C2_RIDPI</name>
<evidence type="ECO:0000313" key="9">
    <source>
        <dbReference type="Proteomes" id="UP001209878"/>
    </source>
</evidence>
<dbReference type="Gene3D" id="1.10.287.3490">
    <property type="match status" value="1"/>
</dbReference>
<keyword evidence="6" id="KW-0010">Activator</keyword>
<dbReference type="PANTHER" id="PTHR22890">
    <property type="entry name" value="MEDIATOR OF RNA POLYMERASE II TRANSCRIPTION SUBUNIT 11"/>
    <property type="match status" value="1"/>
</dbReference>
<comment type="caution">
    <text evidence="8">The sequence shown here is derived from an EMBL/GenBank/DDBJ whole genome shotgun (WGS) entry which is preliminary data.</text>
</comment>
<proteinExistence type="inferred from homology"/>
<sequence length="158" mass="17802">MASPHPPGEQSLQQLELLESQIPNALNSAGQALSELARDNPRMKQVENHTNNFLKSLEVLENGLSKQIAYLTQVSTGQAHQGSCYGAYKDVQMAYHRAEHVRSRIQELRTEQHLHQQQQQRLSQMASGDSMTRSFSMAEGQHPPQMGFTHTDQPMQHS</sequence>
<feature type="compositionally biased region" description="Low complexity" evidence="7">
    <location>
        <begin position="115"/>
        <end position="124"/>
    </location>
</feature>
<feature type="compositionally biased region" description="Polar residues" evidence="7">
    <location>
        <begin position="148"/>
        <end position="158"/>
    </location>
</feature>
<dbReference type="AlphaFoldDB" id="A0AAD9L3C2"/>
<evidence type="ECO:0000256" key="1">
    <source>
        <dbReference type="ARBA" id="ARBA00004123"/>
    </source>
</evidence>
<organism evidence="8 9">
    <name type="scientific">Ridgeia piscesae</name>
    <name type="common">Tubeworm</name>
    <dbReference type="NCBI Taxonomy" id="27915"/>
    <lineage>
        <taxon>Eukaryota</taxon>
        <taxon>Metazoa</taxon>
        <taxon>Spiralia</taxon>
        <taxon>Lophotrochozoa</taxon>
        <taxon>Annelida</taxon>
        <taxon>Polychaeta</taxon>
        <taxon>Sedentaria</taxon>
        <taxon>Canalipalpata</taxon>
        <taxon>Sabellida</taxon>
        <taxon>Siboglinidae</taxon>
        <taxon>Ridgeia</taxon>
    </lineage>
</organism>
<evidence type="ECO:0000256" key="3">
    <source>
        <dbReference type="ARBA" id="ARBA00019621"/>
    </source>
</evidence>
<evidence type="ECO:0000256" key="4">
    <source>
        <dbReference type="ARBA" id="ARBA00023242"/>
    </source>
</evidence>